<dbReference type="Pfam" id="PF04186">
    <property type="entry name" value="FxsA"/>
    <property type="match status" value="1"/>
</dbReference>
<keyword evidence="1" id="KW-0472">Membrane</keyword>
<sequence length="139" mass="15903">MNSVKKKGFIQNLPLLLVIAFPALELWGIIEMGRWLGGWSVLGLLLLGVCLGYWLVRIEGRRVWQEVKRKIREGEPPGFALFDGLCVWVGGILLIIPGFISDVIGLTMLFPLTRPLYRMFLYRWLERLLKRGSIGIHRG</sequence>
<dbReference type="GO" id="GO:0016020">
    <property type="term" value="C:membrane"/>
    <property type="evidence" value="ECO:0007669"/>
    <property type="project" value="InterPro"/>
</dbReference>
<evidence type="ECO:0000313" key="2">
    <source>
        <dbReference type="EMBL" id="WEK53240.1"/>
    </source>
</evidence>
<dbReference type="NCBIfam" id="NF008528">
    <property type="entry name" value="PRK11463.1-2"/>
    <property type="match status" value="1"/>
</dbReference>
<dbReference type="Proteomes" id="UP001178662">
    <property type="component" value="Chromosome"/>
</dbReference>
<keyword evidence="1" id="KW-0812">Transmembrane</keyword>
<organism evidence="2 3">
    <name type="scientific">Candidatus Cohnella colombiensis</name>
    <dbReference type="NCBI Taxonomy" id="3121368"/>
    <lineage>
        <taxon>Bacteria</taxon>
        <taxon>Bacillati</taxon>
        <taxon>Bacillota</taxon>
        <taxon>Bacilli</taxon>
        <taxon>Bacillales</taxon>
        <taxon>Paenibacillaceae</taxon>
        <taxon>Cohnella</taxon>
    </lineage>
</organism>
<accession>A0AA95F1Y4</accession>
<dbReference type="InterPro" id="IPR007313">
    <property type="entry name" value="FxsA"/>
</dbReference>
<proteinExistence type="predicted"/>
<dbReference type="PANTHER" id="PTHR35335:SF1">
    <property type="entry name" value="UPF0716 PROTEIN FXSA"/>
    <property type="match status" value="1"/>
</dbReference>
<feature type="transmembrane region" description="Helical" evidence="1">
    <location>
        <begin position="12"/>
        <end position="30"/>
    </location>
</feature>
<feature type="transmembrane region" description="Helical" evidence="1">
    <location>
        <begin position="77"/>
        <end position="97"/>
    </location>
</feature>
<evidence type="ECO:0000256" key="1">
    <source>
        <dbReference type="SAM" id="Phobius"/>
    </source>
</evidence>
<evidence type="ECO:0000313" key="3">
    <source>
        <dbReference type="Proteomes" id="UP001178662"/>
    </source>
</evidence>
<protein>
    <submittedName>
        <fullName evidence="2">FxsA family protein</fullName>
    </submittedName>
</protein>
<keyword evidence="1" id="KW-1133">Transmembrane helix</keyword>
<reference evidence="2" key="1">
    <citation type="submission" date="2023-03" db="EMBL/GenBank/DDBJ databases">
        <title>Andean soil-derived lignocellulolytic bacterial consortium as a source of novel taxa and putative plastic-active enzymes.</title>
        <authorList>
            <person name="Diaz-Garcia L."/>
            <person name="Chuvochina M."/>
            <person name="Feuerriegel G."/>
            <person name="Bunk B."/>
            <person name="Sproer C."/>
            <person name="Streit W.R."/>
            <person name="Rodriguez L.M."/>
            <person name="Overmann J."/>
            <person name="Jimenez D.J."/>
        </authorList>
    </citation>
    <scope>NUCLEOTIDE SEQUENCE</scope>
    <source>
        <strain evidence="2">MAG 2441</strain>
    </source>
</reference>
<feature type="transmembrane region" description="Helical" evidence="1">
    <location>
        <begin position="36"/>
        <end position="56"/>
    </location>
</feature>
<dbReference type="EMBL" id="CP119317">
    <property type="protein sequence ID" value="WEK53240.1"/>
    <property type="molecule type" value="Genomic_DNA"/>
</dbReference>
<name>A0AA95F1Y4_9BACL</name>
<keyword evidence="3" id="KW-1185">Reference proteome</keyword>
<dbReference type="AlphaFoldDB" id="A0AA95F1Y4"/>
<gene>
    <name evidence="2" type="ORF">P0Y55_11635</name>
</gene>
<dbReference type="PANTHER" id="PTHR35335">
    <property type="entry name" value="UPF0716 PROTEIN FXSA"/>
    <property type="match status" value="1"/>
</dbReference>